<feature type="domain" description="Pyrroline-5-carboxylate reductase catalytic N-terminal" evidence="3">
    <location>
        <begin position="3"/>
        <end position="82"/>
    </location>
</feature>
<dbReference type="Pfam" id="PF03807">
    <property type="entry name" value="F420_oxidored"/>
    <property type="match status" value="1"/>
</dbReference>
<dbReference type="InterPro" id="IPR036291">
    <property type="entry name" value="NAD(P)-bd_dom_sf"/>
</dbReference>
<sequence length="93" mass="9693">MERIGIIGVGEIGRAVVEGLSDGVEEPPEILLSPRGARTAAELAGRYPNVRVRAGNQDVVDGSDVVIVAVRPQDRAEALDALLVGLGRPGRPS</sequence>
<evidence type="ECO:0000256" key="2">
    <source>
        <dbReference type="ARBA" id="ARBA00023002"/>
    </source>
</evidence>
<dbReference type="EMBL" id="JAERRH010000006">
    <property type="protein sequence ID" value="MBL1106668.1"/>
    <property type="molecule type" value="Genomic_DNA"/>
</dbReference>
<keyword evidence="2" id="KW-0560">Oxidoreductase</keyword>
<evidence type="ECO:0000313" key="4">
    <source>
        <dbReference type="EMBL" id="MBL1106668.1"/>
    </source>
</evidence>
<reference evidence="4 5" key="1">
    <citation type="submission" date="2021-01" db="EMBL/GenBank/DDBJ databases">
        <title>WGS of actinomycetes isolated from Thailand.</title>
        <authorList>
            <person name="Thawai C."/>
        </authorList>
    </citation>
    <scope>NUCLEOTIDE SEQUENCE [LARGE SCALE GENOMIC DNA]</scope>
    <source>
        <strain evidence="4 5">CH5-8</strain>
    </source>
</reference>
<dbReference type="SUPFAM" id="SSF51735">
    <property type="entry name" value="NAD(P)-binding Rossmann-fold domains"/>
    <property type="match status" value="1"/>
</dbReference>
<dbReference type="PANTHER" id="PTHR11645:SF0">
    <property type="entry name" value="PYRROLINE-5-CARBOXYLATE REDUCTASE 3"/>
    <property type="match status" value="1"/>
</dbReference>
<evidence type="ECO:0000313" key="5">
    <source>
        <dbReference type="Proteomes" id="UP000621386"/>
    </source>
</evidence>
<organism evidence="4 5">
    <name type="scientific">Streptomyces musisoli</name>
    <dbReference type="NCBI Taxonomy" id="2802280"/>
    <lineage>
        <taxon>Bacteria</taxon>
        <taxon>Bacillati</taxon>
        <taxon>Actinomycetota</taxon>
        <taxon>Actinomycetes</taxon>
        <taxon>Kitasatosporales</taxon>
        <taxon>Streptomycetaceae</taxon>
        <taxon>Streptomyces</taxon>
    </lineage>
</organism>
<comment type="caution">
    <text evidence="4">The sequence shown here is derived from an EMBL/GenBank/DDBJ whole genome shotgun (WGS) entry which is preliminary data.</text>
</comment>
<protein>
    <submittedName>
        <fullName evidence="4">NAD(P)-binding domain-containing protein</fullName>
    </submittedName>
</protein>
<accession>A0ABS1P2S4</accession>
<dbReference type="PANTHER" id="PTHR11645">
    <property type="entry name" value="PYRROLINE-5-CARBOXYLATE REDUCTASE"/>
    <property type="match status" value="1"/>
</dbReference>
<evidence type="ECO:0000259" key="3">
    <source>
        <dbReference type="Pfam" id="PF03807"/>
    </source>
</evidence>
<dbReference type="InterPro" id="IPR028939">
    <property type="entry name" value="P5C_Rdtase_cat_N"/>
</dbReference>
<keyword evidence="5" id="KW-1185">Reference proteome</keyword>
<evidence type="ECO:0000256" key="1">
    <source>
        <dbReference type="ARBA" id="ARBA00005525"/>
    </source>
</evidence>
<dbReference type="Gene3D" id="3.40.50.720">
    <property type="entry name" value="NAD(P)-binding Rossmann-like Domain"/>
    <property type="match status" value="1"/>
</dbReference>
<proteinExistence type="inferred from homology"/>
<comment type="similarity">
    <text evidence="1">Belongs to the pyrroline-5-carboxylate reductase family.</text>
</comment>
<dbReference type="Proteomes" id="UP000621386">
    <property type="component" value="Unassembled WGS sequence"/>
</dbReference>
<dbReference type="RefSeq" id="WP_201819499.1">
    <property type="nucleotide sequence ID" value="NZ_JAERRH010000006.1"/>
</dbReference>
<name>A0ABS1P2S4_9ACTN</name>
<gene>
    <name evidence="4" type="ORF">JK361_19030</name>
</gene>